<name>J9DYC7_9PROT</name>
<sequence length="40" mass="4780">MHVRTGARKDAHKTRNEKDFNNKKRSQKDFTRTSGVQIRH</sequence>
<evidence type="ECO:0000313" key="3">
    <source>
        <dbReference type="Proteomes" id="UP000004836"/>
    </source>
</evidence>
<gene>
    <name evidence="2" type="ORF">IMCC14465_03960</name>
</gene>
<evidence type="ECO:0000256" key="1">
    <source>
        <dbReference type="SAM" id="MobiDB-lite"/>
    </source>
</evidence>
<protein>
    <submittedName>
        <fullName evidence="2">Uncharacterized protein</fullName>
    </submittedName>
</protein>
<accession>J9DYC7</accession>
<evidence type="ECO:0000313" key="2">
    <source>
        <dbReference type="EMBL" id="EJW22002.1"/>
    </source>
</evidence>
<dbReference type="AlphaFoldDB" id="J9DYC7"/>
<feature type="compositionally biased region" description="Basic and acidic residues" evidence="1">
    <location>
        <begin position="7"/>
        <end position="31"/>
    </location>
</feature>
<organism evidence="2 3">
    <name type="scientific">alpha proteobacterium IMCC14465</name>
    <dbReference type="NCBI Taxonomy" id="1220535"/>
    <lineage>
        <taxon>Bacteria</taxon>
        <taxon>Pseudomonadati</taxon>
        <taxon>Pseudomonadota</taxon>
        <taxon>Alphaproteobacteria</taxon>
        <taxon>PS1 clade</taxon>
    </lineage>
</organism>
<proteinExistence type="predicted"/>
<comment type="caution">
    <text evidence="2">The sequence shown here is derived from an EMBL/GenBank/DDBJ whole genome shotgun (WGS) entry which is preliminary data.</text>
</comment>
<feature type="region of interest" description="Disordered" evidence="1">
    <location>
        <begin position="1"/>
        <end position="40"/>
    </location>
</feature>
<reference evidence="2 3" key="1">
    <citation type="journal article" date="2012" name="J. Bacteriol.">
        <title>Genome Sequence of Strain IMCC14465, Isolated from the East Sea, Belonging to the PS1 Clade of Alphaproteobacteria.</title>
        <authorList>
            <person name="Yang S.J."/>
            <person name="Kang I."/>
            <person name="Cho J.C."/>
        </authorList>
    </citation>
    <scope>NUCLEOTIDE SEQUENCE [LARGE SCALE GENOMIC DNA]</scope>
    <source>
        <strain evidence="2 3">IMCC14465</strain>
    </source>
</reference>
<keyword evidence="3" id="KW-1185">Reference proteome</keyword>
<dbReference type="EMBL" id="ALYF01000002">
    <property type="protein sequence ID" value="EJW22002.1"/>
    <property type="molecule type" value="Genomic_DNA"/>
</dbReference>
<dbReference type="Proteomes" id="UP000004836">
    <property type="component" value="Unassembled WGS sequence"/>
</dbReference>
<dbReference type="STRING" id="1220535.IMCC14465_03960"/>